<comment type="caution">
    <text evidence="2">The sequence shown here is derived from an EMBL/GenBank/DDBJ whole genome shotgun (WGS) entry which is preliminary data.</text>
</comment>
<organism evidence="2 3">
    <name type="scientific">Liparis tanakae</name>
    <name type="common">Tanaka's snailfish</name>
    <dbReference type="NCBI Taxonomy" id="230148"/>
    <lineage>
        <taxon>Eukaryota</taxon>
        <taxon>Metazoa</taxon>
        <taxon>Chordata</taxon>
        <taxon>Craniata</taxon>
        <taxon>Vertebrata</taxon>
        <taxon>Euteleostomi</taxon>
        <taxon>Actinopterygii</taxon>
        <taxon>Neopterygii</taxon>
        <taxon>Teleostei</taxon>
        <taxon>Neoteleostei</taxon>
        <taxon>Acanthomorphata</taxon>
        <taxon>Eupercaria</taxon>
        <taxon>Perciformes</taxon>
        <taxon>Cottioidei</taxon>
        <taxon>Cottales</taxon>
        <taxon>Liparidae</taxon>
        <taxon>Liparis</taxon>
    </lineage>
</organism>
<evidence type="ECO:0000256" key="1">
    <source>
        <dbReference type="SAM" id="MobiDB-lite"/>
    </source>
</evidence>
<sequence length="75" mass="8091">MNYRGSGAQRDPAALCILGLGHSTEGKAAEKDPQGRGRRPLDPQSVFRYSGGVPCVNTLERLQTGMFPETDDGQK</sequence>
<gene>
    <name evidence="2" type="ORF">EYF80_036005</name>
</gene>
<dbReference type="EMBL" id="SRLO01000505">
    <property type="protein sequence ID" value="TNN53801.1"/>
    <property type="molecule type" value="Genomic_DNA"/>
</dbReference>
<dbReference type="Proteomes" id="UP000314294">
    <property type="component" value="Unassembled WGS sequence"/>
</dbReference>
<accession>A0A4Z2GKR3</accession>
<reference evidence="2 3" key="1">
    <citation type="submission" date="2019-03" db="EMBL/GenBank/DDBJ databases">
        <title>First draft genome of Liparis tanakae, snailfish: a comprehensive survey of snailfish specific genes.</title>
        <authorList>
            <person name="Kim W."/>
            <person name="Song I."/>
            <person name="Jeong J.-H."/>
            <person name="Kim D."/>
            <person name="Kim S."/>
            <person name="Ryu S."/>
            <person name="Song J.Y."/>
            <person name="Lee S.K."/>
        </authorList>
    </citation>
    <scope>NUCLEOTIDE SEQUENCE [LARGE SCALE GENOMIC DNA]</scope>
    <source>
        <tissue evidence="2">Muscle</tissue>
    </source>
</reference>
<evidence type="ECO:0000313" key="3">
    <source>
        <dbReference type="Proteomes" id="UP000314294"/>
    </source>
</evidence>
<evidence type="ECO:0000313" key="2">
    <source>
        <dbReference type="EMBL" id="TNN53801.1"/>
    </source>
</evidence>
<proteinExistence type="predicted"/>
<protein>
    <submittedName>
        <fullName evidence="2">Uncharacterized protein</fullName>
    </submittedName>
</protein>
<dbReference type="AlphaFoldDB" id="A0A4Z2GKR3"/>
<feature type="region of interest" description="Disordered" evidence="1">
    <location>
        <begin position="20"/>
        <end position="47"/>
    </location>
</feature>
<name>A0A4Z2GKR3_9TELE</name>
<keyword evidence="3" id="KW-1185">Reference proteome</keyword>
<feature type="compositionally biased region" description="Basic and acidic residues" evidence="1">
    <location>
        <begin position="24"/>
        <end position="41"/>
    </location>
</feature>